<proteinExistence type="predicted"/>
<dbReference type="Proteomes" id="UP000306441">
    <property type="component" value="Unassembled WGS sequence"/>
</dbReference>
<gene>
    <name evidence="2" type="ORF">E6C48_08880</name>
</gene>
<feature type="compositionally biased region" description="Basic residues" evidence="1">
    <location>
        <begin position="44"/>
        <end position="53"/>
    </location>
</feature>
<evidence type="ECO:0000256" key="1">
    <source>
        <dbReference type="SAM" id="MobiDB-lite"/>
    </source>
</evidence>
<feature type="region of interest" description="Disordered" evidence="1">
    <location>
        <begin position="34"/>
        <end position="70"/>
    </location>
</feature>
<comment type="caution">
    <text evidence="2">The sequence shown here is derived from an EMBL/GenBank/DDBJ whole genome shotgun (WGS) entry which is preliminary data.</text>
</comment>
<name>A0ABY2Q8U8_9HYPH</name>
<evidence type="ECO:0000313" key="2">
    <source>
        <dbReference type="EMBL" id="THF57850.1"/>
    </source>
</evidence>
<sequence>MMSLLRALHVHAAERGDGLLPEFLNCGRIARSLQKPANEDARTAMRRAARRDKSRAPLSVKNGEKMPAGR</sequence>
<dbReference type="RefSeq" id="WP_136356228.1">
    <property type="nucleotide sequence ID" value="NZ_SSNY01000004.1"/>
</dbReference>
<accession>A0ABY2Q8U8</accession>
<reference evidence="2 3" key="1">
    <citation type="submission" date="2019-04" db="EMBL/GenBank/DDBJ databases">
        <title>Mesorhizobium composti sp. nov., isolated from compost.</title>
        <authorList>
            <person name="Lin S.-Y."/>
            <person name="Hameed A."/>
            <person name="Hsieh Y.-T."/>
            <person name="Young C.-C."/>
        </authorList>
    </citation>
    <scope>NUCLEOTIDE SEQUENCE [LARGE SCALE GENOMIC DNA]</scope>
    <source>
        <strain evidence="2 3">CC-YTH430</strain>
    </source>
</reference>
<keyword evidence="3" id="KW-1185">Reference proteome</keyword>
<dbReference type="EMBL" id="SSNY01000004">
    <property type="protein sequence ID" value="THF57850.1"/>
    <property type="molecule type" value="Genomic_DNA"/>
</dbReference>
<evidence type="ECO:0000313" key="3">
    <source>
        <dbReference type="Proteomes" id="UP000306441"/>
    </source>
</evidence>
<organism evidence="2 3">
    <name type="scientific">Ollibium composti</name>
    <dbReference type="NCBI Taxonomy" id="2675109"/>
    <lineage>
        <taxon>Bacteria</taxon>
        <taxon>Pseudomonadati</taxon>
        <taxon>Pseudomonadota</taxon>
        <taxon>Alphaproteobacteria</taxon>
        <taxon>Hyphomicrobiales</taxon>
        <taxon>Phyllobacteriaceae</taxon>
        <taxon>Ollibium</taxon>
    </lineage>
</organism>
<protein>
    <submittedName>
        <fullName evidence="2">Uncharacterized protein</fullName>
    </submittedName>
</protein>